<sequence>MRKYLLGIVGFLALSTSIANASSADDLSANEYLAGAEACYRLRVLQHSIEERLERTIKLNKSRGTVISGSDYEALVDEEENAIQQIPIYDLVVKAAGKVGLSAETCRKMDGAKIYLNLLGSPDPGW</sequence>
<keyword evidence="1" id="KW-0732">Signal</keyword>
<accession>A0AB72UKJ5</accession>
<dbReference type="GeneID" id="31929934"/>
<organism evidence="2 3">
    <name type="scientific">Thalassospira xiamenensis M-5 = DSM 17429</name>
    <dbReference type="NCBI Taxonomy" id="1123366"/>
    <lineage>
        <taxon>Bacteria</taxon>
        <taxon>Pseudomonadati</taxon>
        <taxon>Pseudomonadota</taxon>
        <taxon>Alphaproteobacteria</taxon>
        <taxon>Rhodospirillales</taxon>
        <taxon>Thalassospiraceae</taxon>
        <taxon>Thalassospira</taxon>
    </lineage>
</organism>
<name>A0AB72UKJ5_9PROT</name>
<dbReference type="EMBL" id="CP004389">
    <property type="protein sequence ID" value="AJD54367.1"/>
    <property type="molecule type" value="Genomic_DNA"/>
</dbReference>
<evidence type="ECO:0000313" key="3">
    <source>
        <dbReference type="Proteomes" id="UP000007127"/>
    </source>
</evidence>
<dbReference type="Proteomes" id="UP000007127">
    <property type="component" value="Plasmid"/>
</dbReference>
<evidence type="ECO:0000256" key="1">
    <source>
        <dbReference type="SAM" id="SignalP"/>
    </source>
</evidence>
<gene>
    <name evidence="2" type="ORF">TH3_21473</name>
</gene>
<proteinExistence type="predicted"/>
<protein>
    <submittedName>
        <fullName evidence="2">Uncharacterized protein</fullName>
    </submittedName>
</protein>
<dbReference type="KEGG" id="txi:TH3_21473"/>
<geneLocation type="plasmid" evidence="3"/>
<feature type="chain" id="PRO_5044504762" evidence="1">
    <location>
        <begin position="22"/>
        <end position="126"/>
    </location>
</feature>
<dbReference type="RefSeq" id="WP_007090965.1">
    <property type="nucleotide sequence ID" value="NZ_CP004389.1"/>
</dbReference>
<feature type="signal peptide" evidence="1">
    <location>
        <begin position="1"/>
        <end position="21"/>
    </location>
</feature>
<keyword evidence="2" id="KW-0614">Plasmid</keyword>
<reference evidence="2 3" key="1">
    <citation type="journal article" date="2012" name="J. Bacteriol.">
        <title>Genome sequence of Thalassospira xiamenensis type strain M-5.</title>
        <authorList>
            <person name="Lai Q."/>
            <person name="Shao Z."/>
        </authorList>
    </citation>
    <scope>NUCLEOTIDE SEQUENCE [LARGE SCALE GENOMIC DNA]</scope>
    <source>
        <strain evidence="2 3">M-5</strain>
    </source>
</reference>
<evidence type="ECO:0000313" key="2">
    <source>
        <dbReference type="EMBL" id="AJD54367.1"/>
    </source>
</evidence>
<dbReference type="AlphaFoldDB" id="A0AB72UKJ5"/>